<sequence>MPGFNFEIEMKKSTKIITITALLLNISMAAIAQIKAYTVADAHSHNDYKNNIPFYRAYEKGFGSIEADVYAVKGQLMVAHDKKEISAKRSLKVLYIDPLIEKLSRDPQRHLRLLIEIKEDYKAVLPLVITELKPLEKFFAYEGHPGRLSIVMTGAVPPAAVMPNYPDWMSFDVDHLDGFTETQWKKIGLVSFPLSRYVHWNGKGVFNAEEIKRVKGGIDSVHNAGKKVRFFETPDTKSSWLAMLRLGVDVIGTDDIEGLGNFLNGKDRSEYTATQPYAIYHPTYKSDGEVKKVKNIILCIGDGMGLSQIYATYTANRGQLNIFQMLNIGFSLTYSADAYITDSAAGATAFASGQKTNDRAVGVDAAGKPLKSLADYSAEAGKKTADIVVCELTDATPAAFYAHNSERSKATDIASQIVSSPVDIFLGSAYKDFTVTRDGESAVDKMKQKGYTVVRNFDDFLTTPATKILGLMDDSVTRPKMDGRGNYLPLALKKVTQAFKNAPNGFFMMIEGSQIDHGGHANNLKQIITENADFDRVVGDALRFADEDGETLVIVTADHETGGLTLLDGNINKGYVWGNFSTNDHTGTPVPIFTYGPHSLDFRGVFNNTEIFNKIKALLK</sequence>
<dbReference type="AlphaFoldDB" id="A0A1Q5ZUI5"/>
<evidence type="ECO:0000256" key="9">
    <source>
        <dbReference type="RuleBase" id="RU003946"/>
    </source>
</evidence>
<dbReference type="Gene3D" id="3.20.20.190">
    <property type="entry name" value="Phosphatidylinositol (PI) phosphodiesterase"/>
    <property type="match status" value="1"/>
</dbReference>
<evidence type="ECO:0000256" key="5">
    <source>
        <dbReference type="ARBA" id="ARBA00022833"/>
    </source>
</evidence>
<dbReference type="CDD" id="cd16012">
    <property type="entry name" value="ALP"/>
    <property type="match status" value="1"/>
</dbReference>
<feature type="binding site" evidence="8">
    <location>
        <position position="520"/>
    </location>
    <ligand>
        <name>Zn(2+)</name>
        <dbReference type="ChEBI" id="CHEBI:29105"/>
        <label>2</label>
    </ligand>
</feature>
<dbReference type="InterPro" id="IPR001952">
    <property type="entry name" value="Alkaline_phosphatase"/>
</dbReference>
<keyword evidence="12" id="KW-1185">Reference proteome</keyword>
<feature type="binding site" evidence="8">
    <location>
        <position position="302"/>
    </location>
    <ligand>
        <name>Mg(2+)</name>
        <dbReference type="ChEBI" id="CHEBI:18420"/>
    </ligand>
</feature>
<dbReference type="PANTHER" id="PTHR11596:SF5">
    <property type="entry name" value="ALKALINE PHOSPHATASE"/>
    <property type="match status" value="1"/>
</dbReference>
<feature type="binding site" evidence="8">
    <location>
        <position position="394"/>
    </location>
    <ligand>
        <name>Mg(2+)</name>
        <dbReference type="ChEBI" id="CHEBI:18420"/>
    </ligand>
</feature>
<proteinExistence type="inferred from homology"/>
<dbReference type="SUPFAM" id="SSF53649">
    <property type="entry name" value="Alkaline phosphatase-like"/>
    <property type="match status" value="1"/>
</dbReference>
<dbReference type="PROSITE" id="PS00123">
    <property type="entry name" value="ALKALINE_PHOSPHATASE"/>
    <property type="match status" value="1"/>
</dbReference>
<dbReference type="GO" id="GO:0008081">
    <property type="term" value="F:phosphoric diester hydrolase activity"/>
    <property type="evidence" value="ECO:0007669"/>
    <property type="project" value="InterPro"/>
</dbReference>
<dbReference type="InterPro" id="IPR018299">
    <property type="entry name" value="Alkaline_phosphatase_AS"/>
</dbReference>
<dbReference type="GO" id="GO:0046872">
    <property type="term" value="F:metal ion binding"/>
    <property type="evidence" value="ECO:0007669"/>
    <property type="project" value="UniProtKB-KW"/>
</dbReference>
<dbReference type="EMBL" id="MPPL01000001">
    <property type="protein sequence ID" value="OKS85383.1"/>
    <property type="molecule type" value="Genomic_DNA"/>
</dbReference>
<gene>
    <name evidence="11" type="ORF">RG47T_0828</name>
</gene>
<feature type="binding site" evidence="8">
    <location>
        <position position="558"/>
    </location>
    <ligand>
        <name>Zn(2+)</name>
        <dbReference type="ChEBI" id="CHEBI:29105"/>
        <label>2</label>
    </ligand>
</feature>
<feature type="binding site" evidence="8">
    <location>
        <position position="511"/>
    </location>
    <ligand>
        <name>Mg(2+)</name>
        <dbReference type="ChEBI" id="CHEBI:18420"/>
    </ligand>
</feature>
<comment type="similarity">
    <text evidence="1 9">Belongs to the alkaline phosphatase family.</text>
</comment>
<dbReference type="GO" id="GO:0006629">
    <property type="term" value="P:lipid metabolic process"/>
    <property type="evidence" value="ECO:0007669"/>
    <property type="project" value="InterPro"/>
</dbReference>
<comment type="cofactor">
    <cofactor evidence="8">
        <name>Mg(2+)</name>
        <dbReference type="ChEBI" id="CHEBI:18420"/>
    </cofactor>
    <text evidence="8">Binds 1 Mg(2+) ion.</text>
</comment>
<evidence type="ECO:0000256" key="2">
    <source>
        <dbReference type="ARBA" id="ARBA00022553"/>
    </source>
</evidence>
<organism evidence="11 12">
    <name type="scientific">Mucilaginibacter polytrichastri</name>
    <dbReference type="NCBI Taxonomy" id="1302689"/>
    <lineage>
        <taxon>Bacteria</taxon>
        <taxon>Pseudomonadati</taxon>
        <taxon>Bacteroidota</taxon>
        <taxon>Sphingobacteriia</taxon>
        <taxon>Sphingobacteriales</taxon>
        <taxon>Sphingobacteriaceae</taxon>
        <taxon>Mucilaginibacter</taxon>
    </lineage>
</organism>
<evidence type="ECO:0000256" key="4">
    <source>
        <dbReference type="ARBA" id="ARBA00022801"/>
    </source>
</evidence>
<evidence type="ECO:0000256" key="1">
    <source>
        <dbReference type="ARBA" id="ARBA00005984"/>
    </source>
</evidence>
<dbReference type="InterPro" id="IPR017946">
    <property type="entry name" value="PLC-like_Pdiesterase_TIM-brl"/>
</dbReference>
<keyword evidence="5 8" id="KW-0862">Zinc</keyword>
<evidence type="ECO:0000256" key="6">
    <source>
        <dbReference type="ARBA" id="ARBA00022842"/>
    </source>
</evidence>
<comment type="cofactor">
    <cofactor evidence="8">
        <name>Zn(2+)</name>
        <dbReference type="ChEBI" id="CHEBI:29105"/>
    </cofactor>
    <text evidence="8">Binds 2 Zn(2+) ions.</text>
</comment>
<feature type="binding site" evidence="8">
    <location>
        <position position="559"/>
    </location>
    <ligand>
        <name>Zn(2+)</name>
        <dbReference type="ChEBI" id="CHEBI:29105"/>
        <label>2</label>
    </ligand>
</feature>
<feature type="binding site" evidence="8">
    <location>
        <position position="516"/>
    </location>
    <ligand>
        <name>Zn(2+)</name>
        <dbReference type="ChEBI" id="CHEBI:29105"/>
        <label>2</label>
    </ligand>
</feature>
<evidence type="ECO:0008006" key="13">
    <source>
        <dbReference type="Google" id="ProtNLM"/>
    </source>
</evidence>
<evidence type="ECO:0000313" key="12">
    <source>
        <dbReference type="Proteomes" id="UP000186720"/>
    </source>
</evidence>
<feature type="binding site" evidence="8">
    <location>
        <position position="302"/>
    </location>
    <ligand>
        <name>Zn(2+)</name>
        <dbReference type="ChEBI" id="CHEBI:29105"/>
        <label>2</label>
    </ligand>
</feature>
<dbReference type="Proteomes" id="UP000186720">
    <property type="component" value="Unassembled WGS sequence"/>
</dbReference>
<evidence type="ECO:0000256" key="3">
    <source>
        <dbReference type="ARBA" id="ARBA00022723"/>
    </source>
</evidence>
<dbReference type="STRING" id="1302689.RG47T_0828"/>
<dbReference type="PRINTS" id="PR00113">
    <property type="entry name" value="ALKPHPHTASE"/>
</dbReference>
<dbReference type="SMART" id="SM00098">
    <property type="entry name" value="alkPPc"/>
    <property type="match status" value="1"/>
</dbReference>
<keyword evidence="3 8" id="KW-0479">Metal-binding</keyword>
<keyword evidence="4" id="KW-0378">Hydrolase</keyword>
<keyword evidence="2" id="KW-0597">Phosphoprotein</keyword>
<feature type="binding site" evidence="8">
    <location>
        <position position="396"/>
    </location>
    <ligand>
        <name>Mg(2+)</name>
        <dbReference type="ChEBI" id="CHEBI:18420"/>
    </ligand>
</feature>
<dbReference type="InterPro" id="IPR017850">
    <property type="entry name" value="Alkaline_phosphatase_core_sf"/>
</dbReference>
<dbReference type="OrthoDB" id="9794455at2"/>
<evidence type="ECO:0000313" key="11">
    <source>
        <dbReference type="EMBL" id="OKS85383.1"/>
    </source>
</evidence>
<keyword evidence="10" id="KW-0732">Signal</keyword>
<dbReference type="Pfam" id="PF00245">
    <property type="entry name" value="Alk_phosphatase"/>
    <property type="match status" value="1"/>
</dbReference>
<evidence type="ECO:0000256" key="10">
    <source>
        <dbReference type="SAM" id="SignalP"/>
    </source>
</evidence>
<feature type="chain" id="PRO_5010195680" description="Alkaline phosphatase" evidence="10">
    <location>
        <begin position="33"/>
        <end position="620"/>
    </location>
</feature>
<dbReference type="Gene3D" id="3.40.720.10">
    <property type="entry name" value="Alkaline Phosphatase, subunit A"/>
    <property type="match status" value="1"/>
</dbReference>
<feature type="signal peptide" evidence="10">
    <location>
        <begin position="1"/>
        <end position="32"/>
    </location>
</feature>
<dbReference type="SUPFAM" id="SSF51695">
    <property type="entry name" value="PLC-like phosphodiesterases"/>
    <property type="match status" value="1"/>
</dbReference>
<dbReference type="GO" id="GO:0004035">
    <property type="term" value="F:alkaline phosphatase activity"/>
    <property type="evidence" value="ECO:0007669"/>
    <property type="project" value="TreeGrafter"/>
</dbReference>
<protein>
    <recommendedName>
        <fullName evidence="13">Alkaline phosphatase</fullName>
    </recommendedName>
</protein>
<keyword evidence="6 8" id="KW-0460">Magnesium</keyword>
<reference evidence="11 12" key="1">
    <citation type="submission" date="2016-11" db="EMBL/GenBank/DDBJ databases">
        <title>Whole Genome Sequencing of Mucilaginibacter polytrichastri RG4-7(T) isolated from the moss sample.</title>
        <authorList>
            <person name="Li Y."/>
        </authorList>
    </citation>
    <scope>NUCLEOTIDE SEQUENCE [LARGE SCALE GENOMIC DNA]</scope>
    <source>
        <strain evidence="11 12">RG4-7</strain>
    </source>
</reference>
<evidence type="ECO:0000256" key="7">
    <source>
        <dbReference type="PIRSR" id="PIRSR601952-1"/>
    </source>
</evidence>
<dbReference type="PANTHER" id="PTHR11596">
    <property type="entry name" value="ALKALINE PHOSPHATASE"/>
    <property type="match status" value="1"/>
</dbReference>
<evidence type="ECO:0000256" key="8">
    <source>
        <dbReference type="PIRSR" id="PIRSR601952-2"/>
    </source>
</evidence>
<name>A0A1Q5ZUI5_9SPHI</name>
<comment type="caution">
    <text evidence="11">The sequence shown here is derived from an EMBL/GenBank/DDBJ whole genome shotgun (WGS) entry which is preliminary data.</text>
</comment>
<feature type="active site" description="Phosphoserine intermediate" evidence="7">
    <location>
        <position position="343"/>
    </location>
</feature>
<accession>A0A1Q5ZUI5</accession>